<keyword evidence="1" id="KW-0732">Signal</keyword>
<proteinExistence type="predicted"/>
<dbReference type="OrthoDB" id="5296814at2"/>
<evidence type="ECO:0000313" key="3">
    <source>
        <dbReference type="EMBL" id="TSE23789.1"/>
    </source>
</evidence>
<evidence type="ECO:0000313" key="2">
    <source>
        <dbReference type="EMBL" id="TCS97927.1"/>
    </source>
</evidence>
<keyword evidence="5" id="KW-1185">Reference proteome</keyword>
<accession>A0A4V2UW27</accession>
<evidence type="ECO:0000313" key="4">
    <source>
        <dbReference type="Proteomes" id="UP000295536"/>
    </source>
</evidence>
<reference evidence="3 5" key="2">
    <citation type="submission" date="2019-07" db="EMBL/GenBank/DDBJ databases">
        <title>Tepidimonas ignava SPS-1037 draft genome.</title>
        <authorList>
            <person name="Da Costa M.S."/>
            <person name="Froufe H.J.C."/>
            <person name="Egas C."/>
            <person name="Albuquerque L."/>
        </authorList>
    </citation>
    <scope>NUCLEOTIDE SEQUENCE [LARGE SCALE GENOMIC DNA]</scope>
    <source>
        <strain evidence="3 5">SPS-1037</strain>
    </source>
</reference>
<comment type="caution">
    <text evidence="2">The sequence shown here is derived from an EMBL/GenBank/DDBJ whole genome shotgun (WGS) entry which is preliminary data.</text>
</comment>
<gene>
    <name evidence="2" type="ORF">EDC36_107134</name>
    <name evidence="3" type="ORF">Tigna_00483</name>
</gene>
<dbReference type="Proteomes" id="UP000315577">
    <property type="component" value="Unassembled WGS sequence"/>
</dbReference>
<reference evidence="2 4" key="1">
    <citation type="submission" date="2019-03" db="EMBL/GenBank/DDBJ databases">
        <title>Genomic Encyclopedia of Type Strains, Phase IV (KMG-IV): sequencing the most valuable type-strain genomes for metagenomic binning, comparative biology and taxonomic classification.</title>
        <authorList>
            <person name="Goeker M."/>
        </authorList>
    </citation>
    <scope>NUCLEOTIDE SEQUENCE [LARGE SCALE GENOMIC DNA]</scope>
    <source>
        <strain evidence="2 4">DSM 12034</strain>
    </source>
</reference>
<dbReference type="InterPro" id="IPR018588">
    <property type="entry name" value="Dihaem_cytochrome-c"/>
</dbReference>
<dbReference type="RefSeq" id="WP_132962577.1">
    <property type="nucleotide sequence ID" value="NZ_SMAH01000007.1"/>
</dbReference>
<dbReference type="InterPro" id="IPR036280">
    <property type="entry name" value="Multihaem_cyt_sf"/>
</dbReference>
<dbReference type="EMBL" id="VJNC01000002">
    <property type="protein sequence ID" value="TSE23789.1"/>
    <property type="molecule type" value="Genomic_DNA"/>
</dbReference>
<organism evidence="2 4">
    <name type="scientific">Tepidimonas ignava</name>
    <dbReference type="NCBI Taxonomy" id="114249"/>
    <lineage>
        <taxon>Bacteria</taxon>
        <taxon>Pseudomonadati</taxon>
        <taxon>Pseudomonadota</taxon>
        <taxon>Betaproteobacteria</taxon>
        <taxon>Burkholderiales</taxon>
        <taxon>Tepidimonas</taxon>
    </lineage>
</organism>
<feature type="chain" id="PRO_5020226527" evidence="1">
    <location>
        <begin position="29"/>
        <end position="174"/>
    </location>
</feature>
<dbReference type="EMBL" id="SMAH01000007">
    <property type="protein sequence ID" value="TCS97927.1"/>
    <property type="molecule type" value="Genomic_DNA"/>
</dbReference>
<evidence type="ECO:0000313" key="5">
    <source>
        <dbReference type="Proteomes" id="UP000315577"/>
    </source>
</evidence>
<evidence type="ECO:0000256" key="1">
    <source>
        <dbReference type="SAM" id="SignalP"/>
    </source>
</evidence>
<name>A0A4V2UW27_9BURK</name>
<sequence length="174" mass="18975">MTTPSTRSRARRLAAALLTALPAWPALADGVRLPAQVPPAYRSECGACHVAYPPGLLPAASWQRLMGSLERHYGTDASLDPATVRQLATWLQAHAGTGKRVGPEPPPQDRITRSAWFERKHRQLDDAVWRLPSVKSAANCAACHGGAEQGRFDAHDLRMPAGLPARYHRAFLDD</sequence>
<protein>
    <submittedName>
        <fullName evidence="2">Diheme cytochrome c</fullName>
    </submittedName>
</protein>
<feature type="signal peptide" evidence="1">
    <location>
        <begin position="1"/>
        <end position="28"/>
    </location>
</feature>
<dbReference type="AlphaFoldDB" id="A0A4V2UW27"/>
<dbReference type="SUPFAM" id="SSF48695">
    <property type="entry name" value="Multiheme cytochromes"/>
    <property type="match status" value="1"/>
</dbReference>
<dbReference type="Proteomes" id="UP000295536">
    <property type="component" value="Unassembled WGS sequence"/>
</dbReference>
<dbReference type="Pfam" id="PF09626">
    <property type="entry name" value="DHC"/>
    <property type="match status" value="1"/>
</dbReference>